<dbReference type="InterPro" id="IPR050171">
    <property type="entry name" value="MFS_Transporters"/>
</dbReference>
<evidence type="ECO:0000313" key="8">
    <source>
        <dbReference type="EMBL" id="QYD67261.1"/>
    </source>
</evidence>
<evidence type="ECO:0000256" key="4">
    <source>
        <dbReference type="ARBA" id="ARBA00022692"/>
    </source>
</evidence>
<evidence type="ECO:0000256" key="2">
    <source>
        <dbReference type="ARBA" id="ARBA00022448"/>
    </source>
</evidence>
<keyword evidence="6 7" id="KW-0472">Membrane</keyword>
<name>A0ABX8UFS2_9BURK</name>
<comment type="subcellular location">
    <subcellularLocation>
        <location evidence="1">Cell membrane</location>
        <topology evidence="1">Multi-pass membrane protein</topology>
    </subcellularLocation>
</comment>
<feature type="transmembrane region" description="Helical" evidence="7">
    <location>
        <begin position="287"/>
        <end position="304"/>
    </location>
</feature>
<dbReference type="Pfam" id="PF07690">
    <property type="entry name" value="MFS_1"/>
    <property type="match status" value="1"/>
</dbReference>
<evidence type="ECO:0000256" key="5">
    <source>
        <dbReference type="ARBA" id="ARBA00022989"/>
    </source>
</evidence>
<organism evidence="8 9">
    <name type="scientific">Paraburkholderia edwinii</name>
    <dbReference type="NCBI Taxonomy" id="2861782"/>
    <lineage>
        <taxon>Bacteria</taxon>
        <taxon>Pseudomonadati</taxon>
        <taxon>Pseudomonadota</taxon>
        <taxon>Betaproteobacteria</taxon>
        <taxon>Burkholderiales</taxon>
        <taxon>Burkholderiaceae</taxon>
        <taxon>Paraburkholderia</taxon>
    </lineage>
</organism>
<evidence type="ECO:0000256" key="1">
    <source>
        <dbReference type="ARBA" id="ARBA00004651"/>
    </source>
</evidence>
<evidence type="ECO:0000256" key="7">
    <source>
        <dbReference type="SAM" id="Phobius"/>
    </source>
</evidence>
<dbReference type="EMBL" id="CP080095">
    <property type="protein sequence ID" value="QYD67261.1"/>
    <property type="molecule type" value="Genomic_DNA"/>
</dbReference>
<keyword evidence="5 7" id="KW-1133">Transmembrane helix</keyword>
<gene>
    <name evidence="8" type="ORF">KZJ38_12810</name>
</gene>
<keyword evidence="2" id="KW-0813">Transport</keyword>
<feature type="transmembrane region" description="Helical" evidence="7">
    <location>
        <begin position="50"/>
        <end position="70"/>
    </location>
</feature>
<feature type="transmembrane region" description="Helical" evidence="7">
    <location>
        <begin position="107"/>
        <end position="131"/>
    </location>
</feature>
<dbReference type="InterPro" id="IPR036259">
    <property type="entry name" value="MFS_trans_sf"/>
</dbReference>
<dbReference type="Gene3D" id="1.20.1250.20">
    <property type="entry name" value="MFS general substrate transporter like domains"/>
    <property type="match status" value="1"/>
</dbReference>
<feature type="transmembrane region" description="Helical" evidence="7">
    <location>
        <begin position="374"/>
        <end position="394"/>
    </location>
</feature>
<reference evidence="8 9" key="1">
    <citation type="submission" date="2021-07" db="EMBL/GenBank/DDBJ databases">
        <title>Paraburkholderia edwinii protects Aspergillus sp. from phenazines by acting as a toxin sponge.</title>
        <authorList>
            <person name="Dahlstrom K.M."/>
            <person name="Newman D.K."/>
        </authorList>
    </citation>
    <scope>NUCLEOTIDE SEQUENCE [LARGE SCALE GENOMIC DNA]</scope>
    <source>
        <strain evidence="8 9">Pe01</strain>
    </source>
</reference>
<feature type="transmembrane region" description="Helical" evidence="7">
    <location>
        <begin position="12"/>
        <end position="30"/>
    </location>
</feature>
<feature type="transmembrane region" description="Helical" evidence="7">
    <location>
        <begin position="219"/>
        <end position="241"/>
    </location>
</feature>
<feature type="transmembrane region" description="Helical" evidence="7">
    <location>
        <begin position="82"/>
        <end position="101"/>
    </location>
</feature>
<keyword evidence="9" id="KW-1185">Reference proteome</keyword>
<evidence type="ECO:0000256" key="6">
    <source>
        <dbReference type="ARBA" id="ARBA00023136"/>
    </source>
</evidence>
<feature type="transmembrane region" description="Helical" evidence="7">
    <location>
        <begin position="310"/>
        <end position="326"/>
    </location>
</feature>
<sequence>MDSPTQRRTERGSLLSLIAAALVLGVLYAGSPLVTPLYPLYQQAFGLSELVVTLVYASYVIGNLGALFLFGRISDQAGRRWTSFIVLAVAIVSTLMFLFAMQPAWLFIARAASGLAIGVGAAAATAWIAELHPAHDKAAASRLAAAVNLAGLAAGVLIAGLLAQFAPWPLRTVFVVYLAALIATAVLAALSHETVEHPTHKAADLRLKPRIGVPADLRAPFVTPALTAFATFALLGFYAALLPSLLQHSMQKHSPALSGAVVAELFAVSTVTVLVTKTLAARSAMTAGLWLLPPSLGLLLWAQIAGSMTLLIIATAVGGIASALGFRGSLQEANRMAPAEKRAELLSAYLLCCYTGNSLPVVGIALLSRSVGHVWADVAFAAVSVVLALVALSVGGRRMQHAS</sequence>
<evidence type="ECO:0000256" key="3">
    <source>
        <dbReference type="ARBA" id="ARBA00022475"/>
    </source>
</evidence>
<keyword evidence="3" id="KW-1003">Cell membrane</keyword>
<evidence type="ECO:0000313" key="9">
    <source>
        <dbReference type="Proteomes" id="UP000826462"/>
    </source>
</evidence>
<proteinExistence type="predicted"/>
<accession>A0ABX8UFS2</accession>
<dbReference type="PANTHER" id="PTHR23517:SF13">
    <property type="entry name" value="MAJOR FACILITATOR SUPERFAMILY MFS_1"/>
    <property type="match status" value="1"/>
</dbReference>
<dbReference type="SUPFAM" id="SSF103473">
    <property type="entry name" value="MFS general substrate transporter"/>
    <property type="match status" value="1"/>
</dbReference>
<feature type="transmembrane region" description="Helical" evidence="7">
    <location>
        <begin position="346"/>
        <end position="368"/>
    </location>
</feature>
<feature type="transmembrane region" description="Helical" evidence="7">
    <location>
        <begin position="256"/>
        <end position="275"/>
    </location>
</feature>
<dbReference type="Proteomes" id="UP000826462">
    <property type="component" value="Chromosome 1"/>
</dbReference>
<feature type="transmembrane region" description="Helical" evidence="7">
    <location>
        <begin position="143"/>
        <end position="166"/>
    </location>
</feature>
<dbReference type="PANTHER" id="PTHR23517">
    <property type="entry name" value="RESISTANCE PROTEIN MDTM, PUTATIVE-RELATED-RELATED"/>
    <property type="match status" value="1"/>
</dbReference>
<dbReference type="InterPro" id="IPR011701">
    <property type="entry name" value="MFS"/>
</dbReference>
<protein>
    <submittedName>
        <fullName evidence="8">MFS transporter</fullName>
    </submittedName>
</protein>
<keyword evidence="4 7" id="KW-0812">Transmembrane</keyword>
<dbReference type="RefSeq" id="WP_219796255.1">
    <property type="nucleotide sequence ID" value="NZ_CP080095.1"/>
</dbReference>
<feature type="transmembrane region" description="Helical" evidence="7">
    <location>
        <begin position="172"/>
        <end position="191"/>
    </location>
</feature>